<keyword evidence="9" id="KW-1185">Reference proteome</keyword>
<dbReference type="Proteomes" id="UP000792457">
    <property type="component" value="Unassembled WGS sequence"/>
</dbReference>
<dbReference type="PANTHER" id="PTHR14003:SF26">
    <property type="entry name" value="ZINC FINGER PROTEIN 367"/>
    <property type="match status" value="1"/>
</dbReference>
<feature type="domain" description="C2H2-type" evidence="7">
    <location>
        <begin position="93"/>
        <end position="120"/>
    </location>
</feature>
<dbReference type="GO" id="GO:0008270">
    <property type="term" value="F:zinc ion binding"/>
    <property type="evidence" value="ECO:0007669"/>
    <property type="project" value="UniProtKB-KW"/>
</dbReference>
<dbReference type="OrthoDB" id="3437960at2759"/>
<gene>
    <name evidence="8" type="ORF">J437_LFUL017120</name>
</gene>
<feature type="region of interest" description="Disordered" evidence="6">
    <location>
        <begin position="1"/>
        <end position="30"/>
    </location>
</feature>
<dbReference type="SMART" id="SM00355">
    <property type="entry name" value="ZnF_C2H2"/>
    <property type="match status" value="2"/>
</dbReference>
<evidence type="ECO:0000313" key="9">
    <source>
        <dbReference type="Proteomes" id="UP000792457"/>
    </source>
</evidence>
<evidence type="ECO:0000256" key="3">
    <source>
        <dbReference type="ARBA" id="ARBA00022771"/>
    </source>
</evidence>
<keyword evidence="1" id="KW-0479">Metal-binding</keyword>
<dbReference type="GO" id="GO:0000978">
    <property type="term" value="F:RNA polymerase II cis-regulatory region sequence-specific DNA binding"/>
    <property type="evidence" value="ECO:0007669"/>
    <property type="project" value="TreeGrafter"/>
</dbReference>
<dbReference type="SUPFAM" id="SSF57667">
    <property type="entry name" value="beta-beta-alpha zinc fingers"/>
    <property type="match status" value="1"/>
</dbReference>
<reference evidence="8" key="1">
    <citation type="submission" date="2013-04" db="EMBL/GenBank/DDBJ databases">
        <authorList>
            <person name="Qu J."/>
            <person name="Murali S.C."/>
            <person name="Bandaranaike D."/>
            <person name="Bellair M."/>
            <person name="Blankenburg K."/>
            <person name="Chao H."/>
            <person name="Dinh H."/>
            <person name="Doddapaneni H."/>
            <person name="Downs B."/>
            <person name="Dugan-Rocha S."/>
            <person name="Elkadiri S."/>
            <person name="Gnanaolivu R.D."/>
            <person name="Hernandez B."/>
            <person name="Javaid M."/>
            <person name="Jayaseelan J.C."/>
            <person name="Lee S."/>
            <person name="Li M."/>
            <person name="Ming W."/>
            <person name="Munidasa M."/>
            <person name="Muniz J."/>
            <person name="Nguyen L."/>
            <person name="Ongeri F."/>
            <person name="Osuji N."/>
            <person name="Pu L.-L."/>
            <person name="Puazo M."/>
            <person name="Qu C."/>
            <person name="Quiroz J."/>
            <person name="Raj R."/>
            <person name="Weissenberger G."/>
            <person name="Xin Y."/>
            <person name="Zou X."/>
            <person name="Han Y."/>
            <person name="Richards S."/>
            <person name="Worley K."/>
            <person name="Muzny D."/>
            <person name="Gibbs R."/>
        </authorList>
    </citation>
    <scope>NUCLEOTIDE SEQUENCE</scope>
    <source>
        <strain evidence="8">Sampled in the wild</strain>
    </source>
</reference>
<evidence type="ECO:0000256" key="1">
    <source>
        <dbReference type="ARBA" id="ARBA00022723"/>
    </source>
</evidence>
<evidence type="ECO:0000313" key="8">
    <source>
        <dbReference type="EMBL" id="KAG8236836.1"/>
    </source>
</evidence>
<keyword evidence="4" id="KW-0862">Zinc</keyword>
<dbReference type="InterPro" id="IPR036236">
    <property type="entry name" value="Znf_C2H2_sf"/>
</dbReference>
<dbReference type="EMBL" id="KZ309085">
    <property type="protein sequence ID" value="KAG8236836.1"/>
    <property type="molecule type" value="Genomic_DNA"/>
</dbReference>
<evidence type="ECO:0000259" key="7">
    <source>
        <dbReference type="PROSITE" id="PS50157"/>
    </source>
</evidence>
<dbReference type="GO" id="GO:0000785">
    <property type="term" value="C:chromatin"/>
    <property type="evidence" value="ECO:0007669"/>
    <property type="project" value="TreeGrafter"/>
</dbReference>
<dbReference type="PANTHER" id="PTHR14003">
    <property type="entry name" value="TRANSCRIPTIONAL REPRESSOR PROTEIN YY"/>
    <property type="match status" value="1"/>
</dbReference>
<accession>A0A8K0KKB8</accession>
<dbReference type="AlphaFoldDB" id="A0A8K0KKB8"/>
<keyword evidence="3 5" id="KW-0863">Zinc-finger</keyword>
<dbReference type="Pfam" id="PF00096">
    <property type="entry name" value="zf-C2H2"/>
    <property type="match status" value="2"/>
</dbReference>
<proteinExistence type="predicted"/>
<dbReference type="GO" id="GO:0031519">
    <property type="term" value="C:PcG protein complex"/>
    <property type="evidence" value="ECO:0007669"/>
    <property type="project" value="TreeGrafter"/>
</dbReference>
<evidence type="ECO:0000256" key="5">
    <source>
        <dbReference type="PROSITE-ProRule" id="PRU00042"/>
    </source>
</evidence>
<dbReference type="FunFam" id="3.30.160.60:FF:000474">
    <property type="entry name" value="zinc finger protein 367"/>
    <property type="match status" value="1"/>
</dbReference>
<protein>
    <recommendedName>
        <fullName evidence="7">C2H2-type domain-containing protein</fullName>
    </recommendedName>
</protein>
<reference evidence="8" key="2">
    <citation type="submission" date="2017-10" db="EMBL/GenBank/DDBJ databases">
        <title>Ladona fulva Genome sequencing and assembly.</title>
        <authorList>
            <person name="Murali S."/>
            <person name="Richards S."/>
            <person name="Bandaranaike D."/>
            <person name="Bellair M."/>
            <person name="Blankenburg K."/>
            <person name="Chao H."/>
            <person name="Dinh H."/>
            <person name="Doddapaneni H."/>
            <person name="Dugan-Rocha S."/>
            <person name="Elkadiri S."/>
            <person name="Gnanaolivu R."/>
            <person name="Hernandez B."/>
            <person name="Skinner E."/>
            <person name="Javaid M."/>
            <person name="Lee S."/>
            <person name="Li M."/>
            <person name="Ming W."/>
            <person name="Munidasa M."/>
            <person name="Muniz J."/>
            <person name="Nguyen L."/>
            <person name="Hughes D."/>
            <person name="Osuji N."/>
            <person name="Pu L.-L."/>
            <person name="Puazo M."/>
            <person name="Qu C."/>
            <person name="Quiroz J."/>
            <person name="Raj R."/>
            <person name="Weissenberger G."/>
            <person name="Xin Y."/>
            <person name="Zou X."/>
            <person name="Han Y."/>
            <person name="Worley K."/>
            <person name="Muzny D."/>
            <person name="Gibbs R."/>
        </authorList>
    </citation>
    <scope>NUCLEOTIDE SEQUENCE</scope>
    <source>
        <strain evidence="8">Sampled in the wild</strain>
    </source>
</reference>
<name>A0A8K0KKB8_LADFU</name>
<feature type="domain" description="C2H2-type" evidence="7">
    <location>
        <begin position="121"/>
        <end position="150"/>
    </location>
</feature>
<organism evidence="8 9">
    <name type="scientific">Ladona fulva</name>
    <name type="common">Scarce chaser dragonfly</name>
    <name type="synonym">Libellula fulva</name>
    <dbReference type="NCBI Taxonomy" id="123851"/>
    <lineage>
        <taxon>Eukaryota</taxon>
        <taxon>Metazoa</taxon>
        <taxon>Ecdysozoa</taxon>
        <taxon>Arthropoda</taxon>
        <taxon>Hexapoda</taxon>
        <taxon>Insecta</taxon>
        <taxon>Pterygota</taxon>
        <taxon>Palaeoptera</taxon>
        <taxon>Odonata</taxon>
        <taxon>Epiprocta</taxon>
        <taxon>Anisoptera</taxon>
        <taxon>Libelluloidea</taxon>
        <taxon>Libellulidae</taxon>
        <taxon>Ladona</taxon>
    </lineage>
</organism>
<dbReference type="GO" id="GO:0005667">
    <property type="term" value="C:transcription regulator complex"/>
    <property type="evidence" value="ECO:0007669"/>
    <property type="project" value="TreeGrafter"/>
</dbReference>
<dbReference type="Gene3D" id="3.30.160.60">
    <property type="entry name" value="Classic Zinc Finger"/>
    <property type="match status" value="2"/>
</dbReference>
<comment type="caution">
    <text evidence="8">The sequence shown here is derived from an EMBL/GenBank/DDBJ whole genome shotgun (WGS) entry which is preliminary data.</text>
</comment>
<dbReference type="InterPro" id="IPR013087">
    <property type="entry name" value="Znf_C2H2_type"/>
</dbReference>
<evidence type="ECO:0000256" key="6">
    <source>
        <dbReference type="SAM" id="MobiDB-lite"/>
    </source>
</evidence>
<sequence>MASGQGYLFAYNTPKREKTKQEPSEIVSDSSIDNDCRVQIWNWSEEQRKMELSPASCCSSPEVSSKQETRRGRPRADAINTLIQEGSTSPSAIKCRFCNRVFPRDKSLQAHLRTHTGERPYTCDYPGCSKAFTQSGQLKTHQRLHTGEKPFYCPEKGCMSRFTHANRHCPDHPHAPLRRSKDIVLQPVASNSDQNNDVNRWLERHKKDREDQESPIVEKKMKASKEGIENVGSHCSAKKFKSRKGLVCDMTQQENSTPRKNQLADSTNIQGMRWRSPCLKEKPQQRHEMFAETSPGPSSEVNVISSNSDIRKMSRYDVYKQEQPKKRWLREACKDQSIWGDKQELAQPLDWCERDDVLNDSYYVMSSAESNVIPRIPQSYAECRNEINQNNQIRPTVLVRAGREWEDISDGLEETCFLNSSQSLYSPPENSHDKWLGAMALMELAKTDEVTASEVQCPLNLSTPRYTEL</sequence>
<dbReference type="PROSITE" id="PS00028">
    <property type="entry name" value="ZINC_FINGER_C2H2_1"/>
    <property type="match status" value="2"/>
</dbReference>
<evidence type="ECO:0000256" key="2">
    <source>
        <dbReference type="ARBA" id="ARBA00022737"/>
    </source>
</evidence>
<evidence type="ECO:0000256" key="4">
    <source>
        <dbReference type="ARBA" id="ARBA00022833"/>
    </source>
</evidence>
<dbReference type="GO" id="GO:0000981">
    <property type="term" value="F:DNA-binding transcription factor activity, RNA polymerase II-specific"/>
    <property type="evidence" value="ECO:0007669"/>
    <property type="project" value="TreeGrafter"/>
</dbReference>
<dbReference type="PROSITE" id="PS50157">
    <property type="entry name" value="ZINC_FINGER_C2H2_2"/>
    <property type="match status" value="2"/>
</dbReference>
<keyword evidence="2" id="KW-0677">Repeat</keyword>
<feature type="compositionally biased region" description="Basic and acidic residues" evidence="6">
    <location>
        <begin position="14"/>
        <end position="23"/>
    </location>
</feature>